<dbReference type="InterPro" id="IPR001258">
    <property type="entry name" value="NHL_repeat"/>
</dbReference>
<keyword evidence="3" id="KW-0325">Glycoprotein</keyword>
<dbReference type="EMBL" id="CAJOAY010000286">
    <property type="protein sequence ID" value="CAF3617174.1"/>
    <property type="molecule type" value="Genomic_DNA"/>
</dbReference>
<dbReference type="OrthoDB" id="10679142at2759"/>
<dbReference type="Gene3D" id="2.120.10.30">
    <property type="entry name" value="TolB, C-terminal domain"/>
    <property type="match status" value="2"/>
</dbReference>
<dbReference type="PROSITE" id="PS51125">
    <property type="entry name" value="NHL"/>
    <property type="match status" value="2"/>
</dbReference>
<evidence type="ECO:0000259" key="5">
    <source>
        <dbReference type="Pfam" id="PF08450"/>
    </source>
</evidence>
<evidence type="ECO:0000256" key="4">
    <source>
        <dbReference type="PROSITE-ProRule" id="PRU00504"/>
    </source>
</evidence>
<dbReference type="PANTHER" id="PTHR10680">
    <property type="entry name" value="PEPTIDYL-GLYCINE ALPHA-AMIDATING MONOOXYGENASE"/>
    <property type="match status" value="1"/>
</dbReference>
<dbReference type="Proteomes" id="UP000663891">
    <property type="component" value="Unassembled WGS sequence"/>
</dbReference>
<dbReference type="SUPFAM" id="SSF63829">
    <property type="entry name" value="Calcium-dependent phosphotriesterase"/>
    <property type="match status" value="1"/>
</dbReference>
<organism evidence="7 8">
    <name type="scientific">Adineta steineri</name>
    <dbReference type="NCBI Taxonomy" id="433720"/>
    <lineage>
        <taxon>Eukaryota</taxon>
        <taxon>Metazoa</taxon>
        <taxon>Spiralia</taxon>
        <taxon>Gnathifera</taxon>
        <taxon>Rotifera</taxon>
        <taxon>Eurotatoria</taxon>
        <taxon>Bdelloidea</taxon>
        <taxon>Adinetida</taxon>
        <taxon>Adinetidae</taxon>
        <taxon>Adineta</taxon>
    </lineage>
</organism>
<dbReference type="AlphaFoldDB" id="A0A818PAK6"/>
<evidence type="ECO:0000313" key="6">
    <source>
        <dbReference type="EMBL" id="CAF1189670.1"/>
    </source>
</evidence>
<dbReference type="InterPro" id="IPR011042">
    <property type="entry name" value="6-blade_b-propeller_TolB-like"/>
</dbReference>
<keyword evidence="1" id="KW-0732">Signal</keyword>
<dbReference type="CDD" id="cd05819">
    <property type="entry name" value="NHL"/>
    <property type="match status" value="1"/>
</dbReference>
<dbReference type="PANTHER" id="PTHR10680:SF14">
    <property type="entry name" value="PEPTIDYL-GLYCINE ALPHA-AMIDATING MONOOXYGENASE"/>
    <property type="match status" value="1"/>
</dbReference>
<evidence type="ECO:0000256" key="2">
    <source>
        <dbReference type="ARBA" id="ARBA00022737"/>
    </source>
</evidence>
<keyword evidence="2" id="KW-0677">Repeat</keyword>
<protein>
    <recommendedName>
        <fullName evidence="5">SMP-30/Gluconolactonase/LRE-like region domain-containing protein</fullName>
    </recommendedName>
</protein>
<evidence type="ECO:0000256" key="1">
    <source>
        <dbReference type="ARBA" id="ARBA00022729"/>
    </source>
</evidence>
<accession>A0A818PAK6</accession>
<name>A0A818PAK6_9BILA</name>
<dbReference type="Gene3D" id="2.40.10.500">
    <property type="match status" value="1"/>
</dbReference>
<evidence type="ECO:0000313" key="8">
    <source>
        <dbReference type="Proteomes" id="UP000663881"/>
    </source>
</evidence>
<proteinExistence type="predicted"/>
<dbReference type="Pfam" id="PF08450">
    <property type="entry name" value="SGL"/>
    <property type="match status" value="1"/>
</dbReference>
<gene>
    <name evidence="7" type="ORF">OKA104_LOCUS7429</name>
    <name evidence="6" type="ORF">VCS650_LOCUS24977</name>
</gene>
<dbReference type="Pfam" id="PF01436">
    <property type="entry name" value="NHL"/>
    <property type="match status" value="1"/>
</dbReference>
<dbReference type="InterPro" id="IPR013658">
    <property type="entry name" value="SGL"/>
</dbReference>
<comment type="caution">
    <text evidence="7">The sequence shown here is derived from an EMBL/GenBank/DDBJ whole genome shotgun (WGS) entry which is preliminary data.</text>
</comment>
<sequence length="357" mass="39633">MECQNPLIEKYREDIETAGKRATAYGASPECKVSVVVFRDAGLVLALHYPNVNLILLLIPKFNKWKQNATTVAGGNRYGQKLNQLKYPEGILMDENKNIYIADRSNDRIVEWKWNAKKGQIVAGGNGEGSRINQLNSPTDILVGPQNHSIIIADRGNRRVIRWFNQNQEILIQNIDCYGLAMNKNGYLYASDPEKNEVRRWKMGEYNNEGIVVAGGNGRGNQLSQLNSPSFIFVDDDQSVYVSDTNNHRVVKWRKDAKEGRIVGGGNGTGENLNQLSSPQGIIVDDLGQIYAADSGNHRVMRWCEGDKEGEIVVGGNVPGNQSNQLSGPRGLSFDDEGNLYVADTGNFRIAKFEITS</sequence>
<evidence type="ECO:0000313" key="7">
    <source>
        <dbReference type="EMBL" id="CAF3617174.1"/>
    </source>
</evidence>
<dbReference type="EMBL" id="CAJNON010000314">
    <property type="protein sequence ID" value="CAF1189670.1"/>
    <property type="molecule type" value="Genomic_DNA"/>
</dbReference>
<dbReference type="Proteomes" id="UP000663881">
    <property type="component" value="Unassembled WGS sequence"/>
</dbReference>
<reference evidence="7" key="1">
    <citation type="submission" date="2021-02" db="EMBL/GenBank/DDBJ databases">
        <authorList>
            <person name="Nowell W R."/>
        </authorList>
    </citation>
    <scope>NUCLEOTIDE SEQUENCE</scope>
</reference>
<evidence type="ECO:0000256" key="3">
    <source>
        <dbReference type="ARBA" id="ARBA00023180"/>
    </source>
</evidence>
<feature type="domain" description="SMP-30/Gluconolactonase/LRE-like region" evidence="5">
    <location>
        <begin position="88"/>
        <end position="308"/>
    </location>
</feature>
<feature type="repeat" description="NHL" evidence="4">
    <location>
        <begin position="325"/>
        <end position="356"/>
    </location>
</feature>
<dbReference type="GO" id="GO:0005576">
    <property type="term" value="C:extracellular region"/>
    <property type="evidence" value="ECO:0007669"/>
    <property type="project" value="TreeGrafter"/>
</dbReference>
<feature type="repeat" description="NHL" evidence="4">
    <location>
        <begin position="225"/>
        <end position="256"/>
    </location>
</feature>